<dbReference type="InterPro" id="IPR008266">
    <property type="entry name" value="Tyr_kinase_AS"/>
</dbReference>
<dbReference type="STRING" id="1408157.A0A1J7IXJ6"/>
<evidence type="ECO:0000256" key="6">
    <source>
        <dbReference type="ARBA" id="ARBA00030980"/>
    </source>
</evidence>
<accession>A0A1J7IXJ6</accession>
<dbReference type="InterPro" id="IPR051681">
    <property type="entry name" value="Ser/Thr_Kinases-Pseudokinases"/>
</dbReference>
<dbReference type="GO" id="GO:0005524">
    <property type="term" value="F:ATP binding"/>
    <property type="evidence" value="ECO:0007669"/>
    <property type="project" value="InterPro"/>
</dbReference>
<dbReference type="Pfam" id="PF00069">
    <property type="entry name" value="Pkinase"/>
    <property type="match status" value="1"/>
</dbReference>
<evidence type="ECO:0000313" key="11">
    <source>
        <dbReference type="EMBL" id="OIW31907.1"/>
    </source>
</evidence>
<gene>
    <name evidence="11" type="ORF">CONLIGDRAFT_629598</name>
</gene>
<evidence type="ECO:0000256" key="8">
    <source>
        <dbReference type="ARBA" id="ARBA00047899"/>
    </source>
</evidence>
<dbReference type="InterPro" id="IPR011009">
    <property type="entry name" value="Kinase-like_dom_sf"/>
</dbReference>
<comment type="subunit">
    <text evidence="2">Component of the EKC/KEOPS complex composed of at least BUD32, CGI121, GON7, KAE1 and PCC1; the whole complex dimerizes.</text>
</comment>
<dbReference type="AlphaFoldDB" id="A0A1J7IXJ6"/>
<dbReference type="Gene3D" id="1.10.510.10">
    <property type="entry name" value="Transferase(Phosphotransferase) domain 1"/>
    <property type="match status" value="1"/>
</dbReference>
<keyword evidence="12" id="KW-1185">Reference proteome</keyword>
<dbReference type="PANTHER" id="PTHR44329">
    <property type="entry name" value="SERINE/THREONINE-PROTEIN KINASE TNNI3K-RELATED"/>
    <property type="match status" value="1"/>
</dbReference>
<evidence type="ECO:0000256" key="5">
    <source>
        <dbReference type="ARBA" id="ARBA00019973"/>
    </source>
</evidence>
<evidence type="ECO:0000256" key="4">
    <source>
        <dbReference type="ARBA" id="ARBA00013948"/>
    </source>
</evidence>
<evidence type="ECO:0000259" key="10">
    <source>
        <dbReference type="PROSITE" id="PS50011"/>
    </source>
</evidence>
<dbReference type="PROSITE" id="PS00109">
    <property type="entry name" value="PROTEIN_KINASE_TYR"/>
    <property type="match status" value="1"/>
</dbReference>
<proteinExistence type="predicted"/>
<dbReference type="InterPro" id="IPR000719">
    <property type="entry name" value="Prot_kinase_dom"/>
</dbReference>
<evidence type="ECO:0000256" key="2">
    <source>
        <dbReference type="ARBA" id="ARBA00011534"/>
    </source>
</evidence>
<name>A0A1J7IXJ6_9PEZI</name>
<evidence type="ECO:0000313" key="12">
    <source>
        <dbReference type="Proteomes" id="UP000182658"/>
    </source>
</evidence>
<comment type="catalytic activity">
    <reaction evidence="9">
        <text>L-seryl-[protein] + ATP = O-phospho-L-seryl-[protein] + ADP + H(+)</text>
        <dbReference type="Rhea" id="RHEA:17989"/>
        <dbReference type="Rhea" id="RHEA-COMP:9863"/>
        <dbReference type="Rhea" id="RHEA-COMP:11604"/>
        <dbReference type="ChEBI" id="CHEBI:15378"/>
        <dbReference type="ChEBI" id="CHEBI:29999"/>
        <dbReference type="ChEBI" id="CHEBI:30616"/>
        <dbReference type="ChEBI" id="CHEBI:83421"/>
        <dbReference type="ChEBI" id="CHEBI:456216"/>
        <dbReference type="EC" id="2.7.11.1"/>
    </reaction>
</comment>
<reference evidence="11 12" key="1">
    <citation type="submission" date="2016-10" db="EMBL/GenBank/DDBJ databases">
        <title>Draft genome sequence of Coniochaeta ligniaria NRRL30616, a lignocellulolytic fungus for bioabatement of inhibitors in plant biomass hydrolysates.</title>
        <authorList>
            <consortium name="DOE Joint Genome Institute"/>
            <person name="Jimenez D.J."/>
            <person name="Hector R.E."/>
            <person name="Riley R."/>
            <person name="Sun H."/>
            <person name="Grigoriev I.V."/>
            <person name="Van Elsas J.D."/>
            <person name="Nichols N.N."/>
        </authorList>
    </citation>
    <scope>NUCLEOTIDE SEQUENCE [LARGE SCALE GENOMIC DNA]</scope>
    <source>
        <strain evidence="11 12">NRRL 30616</strain>
    </source>
</reference>
<dbReference type="PROSITE" id="PS50011">
    <property type="entry name" value="PROTEIN_KINASE_DOM"/>
    <property type="match status" value="1"/>
</dbReference>
<protein>
    <recommendedName>
        <fullName evidence="5">EKC/KEOPS complex subunit BUD32</fullName>
        <ecNumber evidence="3">2.7.11.1</ecNumber>
    </recommendedName>
    <alternativeName>
        <fullName evidence="6 7">Atypical Serine/threonine protein kinase BUD32</fullName>
    </alternativeName>
    <alternativeName>
        <fullName evidence="4">EKC/KEOPS complex subunit bud32</fullName>
    </alternativeName>
</protein>
<evidence type="ECO:0000256" key="1">
    <source>
        <dbReference type="ARBA" id="ARBA00003747"/>
    </source>
</evidence>
<dbReference type="EC" id="2.7.11.1" evidence="3"/>
<dbReference type="Proteomes" id="UP000182658">
    <property type="component" value="Unassembled WGS sequence"/>
</dbReference>
<keyword evidence="11" id="KW-0418">Kinase</keyword>
<evidence type="ECO:0000256" key="7">
    <source>
        <dbReference type="ARBA" id="ARBA00033194"/>
    </source>
</evidence>
<sequence>MTQQKAQRTLHNPFRGLEYHERGGYGHIFRLPDTAVVVKIPHRIVNGTAEDDARAAESLEILRRERTVYEVLATKAQHPNIVQYFLSTDSALFIKFEPETLEARLDRRDSNPVSKGRQFRWAQEIASAASWLESLDYFHGDLRPENVLLDTTEHVKLCDLGRAMKRGGKIEAATYPFYRPSKGAVAGPAHEQFAVGSCIYTIRTGEVPYGRWTTPADFKRMRDALIRGEYPQVEDDCILGHVVSSCWHSRYESMKDLEIAIRRAVGMLYQEDSVAASLPPEEYDAIVQTCRAFLTRQGQNDNKINEA</sequence>
<dbReference type="EMBL" id="KV875095">
    <property type="protein sequence ID" value="OIW31907.1"/>
    <property type="molecule type" value="Genomic_DNA"/>
</dbReference>
<comment type="function">
    <text evidence="1">Component of the EKC/KEOPS complex that is required for the formation of a threonylcarbamoyl group on adenosine at position 37 (t(6)A37) in tRNAs that read codons beginning with adenine. The complex is probably involved in the transfer of the threonylcarbamoyl moiety of threonylcarbamoyl-AMP (TC-AMP) to the N6 group of A37. BUD32 has ATPase activity in the context of the EKC/KEOPS complex and likely plays a supporting role to the catalytic subunit KAE1. The EKC/KEOPS complex also promotes both telomere uncapping and telomere elongation. The complex is required for efficient recruitment of transcriptional coactivators.</text>
</comment>
<dbReference type="InParanoid" id="A0A1J7IXJ6"/>
<keyword evidence="11" id="KW-0808">Transferase</keyword>
<organism evidence="11 12">
    <name type="scientific">Coniochaeta ligniaria NRRL 30616</name>
    <dbReference type="NCBI Taxonomy" id="1408157"/>
    <lineage>
        <taxon>Eukaryota</taxon>
        <taxon>Fungi</taxon>
        <taxon>Dikarya</taxon>
        <taxon>Ascomycota</taxon>
        <taxon>Pezizomycotina</taxon>
        <taxon>Sordariomycetes</taxon>
        <taxon>Sordariomycetidae</taxon>
        <taxon>Coniochaetales</taxon>
        <taxon>Coniochaetaceae</taxon>
        <taxon>Coniochaeta</taxon>
    </lineage>
</organism>
<comment type="catalytic activity">
    <reaction evidence="8">
        <text>L-threonyl-[protein] + ATP = O-phospho-L-threonyl-[protein] + ADP + H(+)</text>
        <dbReference type="Rhea" id="RHEA:46608"/>
        <dbReference type="Rhea" id="RHEA-COMP:11060"/>
        <dbReference type="Rhea" id="RHEA-COMP:11605"/>
        <dbReference type="ChEBI" id="CHEBI:15378"/>
        <dbReference type="ChEBI" id="CHEBI:30013"/>
        <dbReference type="ChEBI" id="CHEBI:30616"/>
        <dbReference type="ChEBI" id="CHEBI:61977"/>
        <dbReference type="ChEBI" id="CHEBI:456216"/>
        <dbReference type="EC" id="2.7.11.1"/>
    </reaction>
</comment>
<feature type="domain" description="Protein kinase" evidence="10">
    <location>
        <begin position="14"/>
        <end position="307"/>
    </location>
</feature>
<dbReference type="GO" id="GO:0004674">
    <property type="term" value="F:protein serine/threonine kinase activity"/>
    <property type="evidence" value="ECO:0007669"/>
    <property type="project" value="UniProtKB-EC"/>
</dbReference>
<evidence type="ECO:0000256" key="9">
    <source>
        <dbReference type="ARBA" id="ARBA00048679"/>
    </source>
</evidence>
<dbReference type="OrthoDB" id="4062651at2759"/>
<dbReference type="SUPFAM" id="SSF56112">
    <property type="entry name" value="Protein kinase-like (PK-like)"/>
    <property type="match status" value="1"/>
</dbReference>
<evidence type="ECO:0000256" key="3">
    <source>
        <dbReference type="ARBA" id="ARBA00012513"/>
    </source>
</evidence>